<proteinExistence type="inferred from homology"/>
<dbReference type="GO" id="GO:0005886">
    <property type="term" value="C:plasma membrane"/>
    <property type="evidence" value="ECO:0007669"/>
    <property type="project" value="UniProtKB-SubCell"/>
</dbReference>
<feature type="domain" description="TRASH" evidence="12">
    <location>
        <begin position="4"/>
        <end position="41"/>
    </location>
</feature>
<keyword evidence="5 11" id="KW-0479">Metal-binding</keyword>
<evidence type="ECO:0000256" key="11">
    <source>
        <dbReference type="RuleBase" id="RU362081"/>
    </source>
</evidence>
<evidence type="ECO:0000256" key="6">
    <source>
        <dbReference type="ARBA" id="ARBA00022741"/>
    </source>
</evidence>
<dbReference type="PRINTS" id="PR00943">
    <property type="entry name" value="CUATPASE"/>
</dbReference>
<dbReference type="RefSeq" id="WP_133483784.1">
    <property type="nucleotide sequence ID" value="NZ_SNWH01000015.1"/>
</dbReference>
<dbReference type="SMART" id="SM00746">
    <property type="entry name" value="TRASH"/>
    <property type="match status" value="1"/>
</dbReference>
<dbReference type="InterPro" id="IPR012348">
    <property type="entry name" value="RNR-like"/>
</dbReference>
<protein>
    <submittedName>
        <fullName evidence="13">Cu+-exporting ATPase</fullName>
    </submittedName>
</protein>
<name>A0A4R6H7R9_9GAMM</name>
<evidence type="ECO:0000313" key="13">
    <source>
        <dbReference type="EMBL" id="TDO04332.1"/>
    </source>
</evidence>
<dbReference type="GO" id="GO:0005524">
    <property type="term" value="F:ATP binding"/>
    <property type="evidence" value="ECO:0007669"/>
    <property type="project" value="UniProtKB-UniRule"/>
</dbReference>
<evidence type="ECO:0000256" key="3">
    <source>
        <dbReference type="ARBA" id="ARBA00022475"/>
    </source>
</evidence>
<dbReference type="NCBIfam" id="TIGR01511">
    <property type="entry name" value="ATPase-IB1_Cu"/>
    <property type="match status" value="1"/>
</dbReference>
<dbReference type="GO" id="GO:0043682">
    <property type="term" value="F:P-type divalent copper transporter activity"/>
    <property type="evidence" value="ECO:0007669"/>
    <property type="project" value="TreeGrafter"/>
</dbReference>
<reference evidence="13 14" key="1">
    <citation type="submission" date="2019-03" db="EMBL/GenBank/DDBJ databases">
        <title>Freshwater and sediment microbial communities from various areas in North America, analyzing microbe dynamics in response to fracking.</title>
        <authorList>
            <person name="Lamendella R."/>
        </authorList>
    </citation>
    <scope>NUCLEOTIDE SEQUENCE [LARGE SCALE GENOMIC DNA]</scope>
    <source>
        <strain evidence="13 14">1_TX</strain>
    </source>
</reference>
<dbReference type="NCBIfam" id="TIGR01494">
    <property type="entry name" value="ATPase_P-type"/>
    <property type="match status" value="1"/>
</dbReference>
<dbReference type="GO" id="GO:0060003">
    <property type="term" value="P:copper ion export"/>
    <property type="evidence" value="ECO:0007669"/>
    <property type="project" value="UniProtKB-ARBA"/>
</dbReference>
<dbReference type="Gene3D" id="2.70.150.10">
    <property type="entry name" value="Calcium-transporting ATPase, cytoplasmic transduction domain A"/>
    <property type="match status" value="1"/>
</dbReference>
<dbReference type="NCBIfam" id="TIGR01525">
    <property type="entry name" value="ATPase-IB_hvy"/>
    <property type="match status" value="1"/>
</dbReference>
<dbReference type="SUPFAM" id="SSF81665">
    <property type="entry name" value="Calcium ATPase, transmembrane domain M"/>
    <property type="match status" value="1"/>
</dbReference>
<feature type="transmembrane region" description="Helical" evidence="11">
    <location>
        <begin position="247"/>
        <end position="266"/>
    </location>
</feature>
<dbReference type="SFLD" id="SFLDG00002">
    <property type="entry name" value="C1.7:_P-type_atpase_like"/>
    <property type="match status" value="1"/>
</dbReference>
<dbReference type="SUPFAM" id="SSF56784">
    <property type="entry name" value="HAD-like"/>
    <property type="match status" value="1"/>
</dbReference>
<evidence type="ECO:0000256" key="8">
    <source>
        <dbReference type="ARBA" id="ARBA00022967"/>
    </source>
</evidence>
<dbReference type="Gene3D" id="3.40.50.1000">
    <property type="entry name" value="HAD superfamily/HAD-like"/>
    <property type="match status" value="1"/>
</dbReference>
<comment type="caution">
    <text evidence="13">The sequence shown here is derived from an EMBL/GenBank/DDBJ whole genome shotgun (WGS) entry which is preliminary data.</text>
</comment>
<feature type="transmembrane region" description="Helical" evidence="11">
    <location>
        <begin position="429"/>
        <end position="452"/>
    </location>
</feature>
<feature type="transmembrane region" description="Helical" evidence="11">
    <location>
        <begin position="397"/>
        <end position="423"/>
    </location>
</feature>
<gene>
    <name evidence="13" type="ORF">DFO68_11524</name>
</gene>
<dbReference type="GO" id="GO:0016887">
    <property type="term" value="F:ATP hydrolysis activity"/>
    <property type="evidence" value="ECO:0007669"/>
    <property type="project" value="InterPro"/>
</dbReference>
<keyword evidence="6 11" id="KW-0547">Nucleotide-binding</keyword>
<dbReference type="FunFam" id="2.70.150.10:FF:000020">
    <property type="entry name" value="Copper-exporting P-type ATPase A"/>
    <property type="match status" value="1"/>
</dbReference>
<keyword evidence="10 11" id="KW-0472">Membrane</keyword>
<dbReference type="GO" id="GO:0005507">
    <property type="term" value="F:copper ion binding"/>
    <property type="evidence" value="ECO:0007669"/>
    <property type="project" value="TreeGrafter"/>
</dbReference>
<dbReference type="Pfam" id="PF04945">
    <property type="entry name" value="YHS"/>
    <property type="match status" value="1"/>
</dbReference>
<keyword evidence="4 11" id="KW-0812">Transmembrane</keyword>
<evidence type="ECO:0000256" key="10">
    <source>
        <dbReference type="ARBA" id="ARBA00023136"/>
    </source>
</evidence>
<dbReference type="Gene3D" id="3.40.1110.10">
    <property type="entry name" value="Calcium-transporting ATPase, cytoplasmic domain N"/>
    <property type="match status" value="1"/>
</dbReference>
<dbReference type="AlphaFoldDB" id="A0A4R6H7R9"/>
<dbReference type="InterPro" id="IPR023214">
    <property type="entry name" value="HAD_sf"/>
</dbReference>
<dbReference type="PANTHER" id="PTHR43520">
    <property type="entry name" value="ATP7, ISOFORM B"/>
    <property type="match status" value="1"/>
</dbReference>
<dbReference type="InterPro" id="IPR023298">
    <property type="entry name" value="ATPase_P-typ_TM_dom_sf"/>
</dbReference>
<dbReference type="InterPro" id="IPR027256">
    <property type="entry name" value="P-typ_ATPase_IB"/>
</dbReference>
<evidence type="ECO:0000256" key="1">
    <source>
        <dbReference type="ARBA" id="ARBA00004651"/>
    </source>
</evidence>
<feature type="transmembrane region" description="Helical" evidence="11">
    <location>
        <begin position="175"/>
        <end position="196"/>
    </location>
</feature>
<feature type="transmembrane region" description="Helical" evidence="11">
    <location>
        <begin position="208"/>
        <end position="235"/>
    </location>
</feature>
<feature type="transmembrane region" description="Helical" evidence="11">
    <location>
        <begin position="141"/>
        <end position="163"/>
    </location>
</feature>
<dbReference type="Proteomes" id="UP000295150">
    <property type="component" value="Unassembled WGS sequence"/>
</dbReference>
<accession>A0A4R6H7R9</accession>
<dbReference type="GO" id="GO:0055070">
    <property type="term" value="P:copper ion homeostasis"/>
    <property type="evidence" value="ECO:0007669"/>
    <property type="project" value="TreeGrafter"/>
</dbReference>
<dbReference type="InterPro" id="IPR008250">
    <property type="entry name" value="ATPase_P-typ_transduc_dom_A_sf"/>
</dbReference>
<dbReference type="InterPro" id="IPR044492">
    <property type="entry name" value="P_typ_ATPase_HD_dom"/>
</dbReference>
<evidence type="ECO:0000256" key="5">
    <source>
        <dbReference type="ARBA" id="ARBA00022723"/>
    </source>
</evidence>
<dbReference type="InterPro" id="IPR007029">
    <property type="entry name" value="YHS_dom"/>
</dbReference>
<comment type="subcellular location">
    <subcellularLocation>
        <location evidence="1">Cell membrane</location>
        <topology evidence="1">Multi-pass membrane protein</topology>
    </subcellularLocation>
</comment>
<dbReference type="InterPro" id="IPR059000">
    <property type="entry name" value="ATPase_P-type_domA"/>
</dbReference>
<keyword evidence="3 11" id="KW-1003">Cell membrane</keyword>
<dbReference type="SFLD" id="SFLDF00027">
    <property type="entry name" value="p-type_atpase"/>
    <property type="match status" value="1"/>
</dbReference>
<dbReference type="InterPro" id="IPR045800">
    <property type="entry name" value="HMBD"/>
</dbReference>
<evidence type="ECO:0000259" key="12">
    <source>
        <dbReference type="SMART" id="SM00746"/>
    </source>
</evidence>
<feature type="transmembrane region" description="Helical" evidence="11">
    <location>
        <begin position="745"/>
        <end position="766"/>
    </location>
</feature>
<dbReference type="GO" id="GO:0016491">
    <property type="term" value="F:oxidoreductase activity"/>
    <property type="evidence" value="ECO:0007669"/>
    <property type="project" value="InterPro"/>
</dbReference>
<evidence type="ECO:0000256" key="7">
    <source>
        <dbReference type="ARBA" id="ARBA00022840"/>
    </source>
</evidence>
<dbReference type="CDD" id="cd02094">
    <property type="entry name" value="P-type_ATPase_Cu-like"/>
    <property type="match status" value="1"/>
</dbReference>
<dbReference type="EMBL" id="SNWH01000015">
    <property type="protein sequence ID" value="TDO04332.1"/>
    <property type="molecule type" value="Genomic_DNA"/>
</dbReference>
<dbReference type="Pfam" id="PF00122">
    <property type="entry name" value="E1-E2_ATPase"/>
    <property type="match status" value="1"/>
</dbReference>
<sequence>MEKDPVCGMSVDPASTESVEHRGERYHFCSKQCAEHFRGDPGVVLAATSAAASKPSGKANYFCPMCSGVESDEPGECPKCGMALEPVKPQPPSRVQYTCPMHPEVRQDEPGDCPKCGMALEPTRVSGEERSAEFLDMFRRFWVGGLLTLPVLFVAMGSMLPGIGPGLDEVLPAGGGHWIELIFATPVVLWAGWPFFLRGWRSLVSRNLNMFTLIALGVGAAYGYSVVATLAPAVFPATFRDADGSVGVYFEAAAVIVVLILLGQVIEARAREKTGSALRAILDLAPPTARRIDAEGNDEEVSLDELCTGDRLRVRPGDKVPVDGEVLEGHSTLDESMVTGESLPVEKREGDTVIGGTVNGQGSFVMRADKVGEDTVLSKIAEMVAEAQRSQPPVQRLADVVAGYFVPAVVTVAILAFIAWGIWGPPPAMAYAVIAAVSVLIIACPCALGLATPMSIQVGVGRGARAGVLIKNAEALERFEKVDTLVVDKTGTLTEGKPRVVSLEPVSGSDETQLLQLAGSLERGSEHPLAEAIVSAAQEHHVELSDASDFEAVTGMGVTGRVEGRELALGNARLLETRGVEAREWTQRAETLQAEGQTVMFLVADDQVMGLIGVADPIKETTAQAIRTLKEDGLRLVMLTGDNRTTAEAVARQLGIDEIEADVLPEDKGRIVREHREAGRVVAMAGDGVNDAPALAEADVGIAMGTGTDVAIQSAGVTLVRGDLSGIVRSRHLSRRVMRNIRQNLFFAFVYNSLGVPLAAGVLFPFTGWLLSPIYAAAAMSLSSVSVIANALRLRAAKL</sequence>
<dbReference type="Pfam" id="PF19335">
    <property type="entry name" value="HMBD"/>
    <property type="match status" value="2"/>
</dbReference>
<evidence type="ECO:0000256" key="2">
    <source>
        <dbReference type="ARBA" id="ARBA00006024"/>
    </source>
</evidence>
<dbReference type="InterPro" id="IPR036412">
    <property type="entry name" value="HAD-like_sf"/>
</dbReference>
<feature type="transmembrane region" description="Helical" evidence="11">
    <location>
        <begin position="772"/>
        <end position="792"/>
    </location>
</feature>
<keyword evidence="8" id="KW-1278">Translocase</keyword>
<evidence type="ECO:0000256" key="9">
    <source>
        <dbReference type="ARBA" id="ARBA00022989"/>
    </source>
</evidence>
<dbReference type="PANTHER" id="PTHR43520:SF8">
    <property type="entry name" value="P-TYPE CU(+) TRANSPORTER"/>
    <property type="match status" value="1"/>
</dbReference>
<dbReference type="InterPro" id="IPR018303">
    <property type="entry name" value="ATPase_P-typ_P_site"/>
</dbReference>
<dbReference type="Gene3D" id="1.10.620.20">
    <property type="entry name" value="Ribonucleotide Reductase, subunit A"/>
    <property type="match status" value="1"/>
</dbReference>
<dbReference type="InterPro" id="IPR011017">
    <property type="entry name" value="TRASH_dom"/>
</dbReference>
<keyword evidence="14" id="KW-1185">Reference proteome</keyword>
<organism evidence="13 14">
    <name type="scientific">Halomonas ventosae</name>
    <dbReference type="NCBI Taxonomy" id="229007"/>
    <lineage>
        <taxon>Bacteria</taxon>
        <taxon>Pseudomonadati</taxon>
        <taxon>Pseudomonadota</taxon>
        <taxon>Gammaproteobacteria</taxon>
        <taxon>Oceanospirillales</taxon>
        <taxon>Halomonadaceae</taxon>
        <taxon>Halomonas</taxon>
    </lineage>
</organism>
<dbReference type="Pfam" id="PF00702">
    <property type="entry name" value="Hydrolase"/>
    <property type="match status" value="1"/>
</dbReference>
<dbReference type="PROSITE" id="PS00154">
    <property type="entry name" value="ATPASE_E1_E2"/>
    <property type="match status" value="1"/>
</dbReference>
<dbReference type="SUPFAM" id="SSF81653">
    <property type="entry name" value="Calcium ATPase, transduction domain A"/>
    <property type="match status" value="1"/>
</dbReference>
<dbReference type="OrthoDB" id="9814270at2"/>
<keyword evidence="7 11" id="KW-0067">ATP-binding</keyword>
<dbReference type="PRINTS" id="PR00119">
    <property type="entry name" value="CATATPASE"/>
</dbReference>
<evidence type="ECO:0000313" key="14">
    <source>
        <dbReference type="Proteomes" id="UP000295150"/>
    </source>
</evidence>
<comment type="similarity">
    <text evidence="2 11">Belongs to the cation transport ATPase (P-type) (TC 3.A.3) family. Type IB subfamily.</text>
</comment>
<dbReference type="InterPro" id="IPR001757">
    <property type="entry name" value="P_typ_ATPase"/>
</dbReference>
<dbReference type="InterPro" id="IPR023299">
    <property type="entry name" value="ATPase_P-typ_cyto_dom_N"/>
</dbReference>
<evidence type="ECO:0000256" key="4">
    <source>
        <dbReference type="ARBA" id="ARBA00022692"/>
    </source>
</evidence>
<keyword evidence="9 11" id="KW-1133">Transmembrane helix</keyword>
<dbReference type="SFLD" id="SFLDS00003">
    <property type="entry name" value="Haloacid_Dehalogenase"/>
    <property type="match status" value="1"/>
</dbReference>